<proteinExistence type="predicted"/>
<keyword evidence="4" id="KW-1185">Reference proteome</keyword>
<dbReference type="Bgee" id="ENSOCUG00000001850">
    <property type="expression patterns" value="Expressed in prefrontal cortex"/>
</dbReference>
<dbReference type="AlphaFoldDB" id="G1SG94"/>
<dbReference type="Proteomes" id="UP000001811">
    <property type="component" value="Chromosome 15"/>
</dbReference>
<feature type="region of interest" description="Disordered" evidence="1">
    <location>
        <begin position="217"/>
        <end position="243"/>
    </location>
</feature>
<dbReference type="GeneTree" id="ENSGT00390000010702"/>
<dbReference type="InterPro" id="IPR009837">
    <property type="entry name" value="MEPE"/>
</dbReference>
<dbReference type="GO" id="GO:0031012">
    <property type="term" value="C:extracellular matrix"/>
    <property type="evidence" value="ECO:0007669"/>
    <property type="project" value="TreeGrafter"/>
</dbReference>
<dbReference type="FunCoup" id="G1SG94">
    <property type="interactions" value="13"/>
</dbReference>
<dbReference type="CTD" id="56955"/>
<dbReference type="Pfam" id="PF07175">
    <property type="entry name" value="Osteoregulin"/>
    <property type="match status" value="1"/>
</dbReference>
<reference evidence="3 4" key="1">
    <citation type="journal article" date="2011" name="Nature">
        <title>A high-resolution map of human evolutionary constraint using 29 mammals.</title>
        <authorList>
            <person name="Lindblad-Toh K."/>
            <person name="Garber M."/>
            <person name="Zuk O."/>
            <person name="Lin M.F."/>
            <person name="Parker B.J."/>
            <person name="Washietl S."/>
            <person name="Kheradpour P."/>
            <person name="Ernst J."/>
            <person name="Jordan G."/>
            <person name="Mauceli E."/>
            <person name="Ward L.D."/>
            <person name="Lowe C.B."/>
            <person name="Holloway A.K."/>
            <person name="Clamp M."/>
            <person name="Gnerre S."/>
            <person name="Alfoldi J."/>
            <person name="Beal K."/>
            <person name="Chang J."/>
            <person name="Clawson H."/>
            <person name="Cuff J."/>
            <person name="Di Palma F."/>
            <person name="Fitzgerald S."/>
            <person name="Flicek P."/>
            <person name="Guttman M."/>
            <person name="Hubisz M.J."/>
            <person name="Jaffe D.B."/>
            <person name="Jungreis I."/>
            <person name="Kent W.J."/>
            <person name="Kostka D."/>
            <person name="Lara M."/>
            <person name="Martins A.L."/>
            <person name="Massingham T."/>
            <person name="Moltke I."/>
            <person name="Raney B.J."/>
            <person name="Rasmussen M.D."/>
            <person name="Robinson J."/>
            <person name="Stark A."/>
            <person name="Vilella A.J."/>
            <person name="Wen J."/>
            <person name="Xie X."/>
            <person name="Zody M.C."/>
            <person name="Baldwin J."/>
            <person name="Bloom T."/>
            <person name="Chin C.W."/>
            <person name="Heiman D."/>
            <person name="Nicol R."/>
            <person name="Nusbaum C."/>
            <person name="Young S."/>
            <person name="Wilkinson J."/>
            <person name="Worley K.C."/>
            <person name="Kovar C.L."/>
            <person name="Muzny D.M."/>
            <person name="Gibbs R.A."/>
            <person name="Cree A."/>
            <person name="Dihn H.H."/>
            <person name="Fowler G."/>
            <person name="Jhangiani S."/>
            <person name="Joshi V."/>
            <person name="Lee S."/>
            <person name="Lewis L.R."/>
            <person name="Nazareth L.V."/>
            <person name="Okwuonu G."/>
            <person name="Santibanez J."/>
            <person name="Warren W.C."/>
            <person name="Mardis E.R."/>
            <person name="Weinstock G.M."/>
            <person name="Wilson R.K."/>
            <person name="Delehaunty K."/>
            <person name="Dooling D."/>
            <person name="Fronik C."/>
            <person name="Fulton L."/>
            <person name="Fulton B."/>
            <person name="Graves T."/>
            <person name="Minx P."/>
            <person name="Sodergren E."/>
            <person name="Birney E."/>
            <person name="Margulies E.H."/>
            <person name="Herrero J."/>
            <person name="Green E.D."/>
            <person name="Haussler D."/>
            <person name="Siepel A."/>
            <person name="Goldman N."/>
            <person name="Pollard K.S."/>
            <person name="Pedersen J.S."/>
            <person name="Lander E.S."/>
            <person name="Kellis M."/>
        </authorList>
    </citation>
    <scope>NUCLEOTIDE SEQUENCE [LARGE SCALE GENOMIC DNA]</scope>
    <source>
        <strain evidence="3 4">Thorbecke inbred</strain>
    </source>
</reference>
<dbReference type="EMBL" id="AAGW02022598">
    <property type="status" value="NOT_ANNOTATED_CDS"/>
    <property type="molecule type" value="Genomic_DNA"/>
</dbReference>
<dbReference type="HOGENOM" id="CLU_039303_0_0_1"/>
<evidence type="ECO:0000313" key="3">
    <source>
        <dbReference type="Ensembl" id="ENSOCUP00000001591.3"/>
    </source>
</evidence>
<dbReference type="KEGG" id="ocu:100343666"/>
<feature type="chain" id="PRO_5023820869" evidence="2">
    <location>
        <begin position="17"/>
        <end position="553"/>
    </location>
</feature>
<dbReference type="GO" id="GO:0031214">
    <property type="term" value="P:biomineral tissue development"/>
    <property type="evidence" value="ECO:0007669"/>
    <property type="project" value="InterPro"/>
</dbReference>
<dbReference type="GeneID" id="100343666"/>
<dbReference type="InParanoid" id="G1SG94"/>
<feature type="compositionally biased region" description="Basic and acidic residues" evidence="1">
    <location>
        <begin position="317"/>
        <end position="326"/>
    </location>
</feature>
<dbReference type="STRING" id="9986.ENSOCUP00000001591"/>
<feature type="region of interest" description="Disordered" evidence="1">
    <location>
        <begin position="265"/>
        <end position="553"/>
    </location>
</feature>
<dbReference type="Ensembl" id="ENSOCUT00000001850.3">
    <property type="protein sequence ID" value="ENSOCUP00000001591.3"/>
    <property type="gene ID" value="ENSOCUG00000001850.3"/>
</dbReference>
<evidence type="ECO:0000256" key="1">
    <source>
        <dbReference type="SAM" id="MobiDB-lite"/>
    </source>
</evidence>
<feature type="compositionally biased region" description="Basic and acidic residues" evidence="1">
    <location>
        <begin position="377"/>
        <end position="386"/>
    </location>
</feature>
<feature type="signal peptide" evidence="2">
    <location>
        <begin position="1"/>
        <end position="16"/>
    </location>
</feature>
<dbReference type="eggNOG" id="ENOG502SW2S">
    <property type="taxonomic scope" value="Eukaryota"/>
</dbReference>
<evidence type="ECO:0000313" key="4">
    <source>
        <dbReference type="Proteomes" id="UP000001811"/>
    </source>
</evidence>
<feature type="region of interest" description="Disordered" evidence="1">
    <location>
        <begin position="67"/>
        <end position="100"/>
    </location>
</feature>
<feature type="compositionally biased region" description="Basic and acidic residues" evidence="1">
    <location>
        <begin position="69"/>
        <end position="89"/>
    </location>
</feature>
<dbReference type="EMBL" id="AAGW02022599">
    <property type="status" value="NOT_ANNOTATED_CDS"/>
    <property type="molecule type" value="Genomic_DNA"/>
</dbReference>
<gene>
    <name evidence="3" type="primary">MEPE</name>
</gene>
<dbReference type="GO" id="GO:1990430">
    <property type="term" value="F:extracellular matrix protein binding"/>
    <property type="evidence" value="ECO:0007669"/>
    <property type="project" value="TreeGrafter"/>
</dbReference>
<dbReference type="OrthoDB" id="9041543at2759"/>
<sequence length="553" mass="61218">MPVIYIGLLLLGVSWAAPVSMTFRPQTKETQRGCVEEQRMTYKGHHEKHGHYIFKCVYTLPGKKNQTNVKEEEKKDKENAALDHFDKRRNQQLSPKDTAQGRDLALLETIGKNRSVKSQTPSTNRQTLNEDLSVITTSVHNDREMSIYPEPTGDRGVEDGDDATGKFHDQEEYSTGLIGKNTQHTMGPMMVTGALGEENRKSKLRNVVRSIPEGIHYAKIHSKEKRNHQRDSQVQSSPIKSKSIRHIQHNADYLKQLPKVKKVSRDFEGSGYTGRGDNDITPFSGDGQPSKDIPRKGGVIGPDPGGIDVQTGFSGPRKAEAIDPDTKGPGYNEIPEREENGGDAFGTRDQTAKEATDVSLAKGSNDIIGSTNFKKLPGKEGNRVDADSQNAHQGKVEFHFPQAPSQGKRKEGSRDATPSTNYNEIPKNGKGSSRKGTGHSDRNQVNVHENQRFSAKGKSQDLLSPSRGLDNEMKNEIGSHGGPNNRGNTITHSRKNHYVPHPQDNEAWNSGVPQRKGLWGYRRSHSNRSFRLRKKDDSSESSDSGSSSESDGD</sequence>
<evidence type="ECO:0000256" key="2">
    <source>
        <dbReference type="SAM" id="SignalP"/>
    </source>
</evidence>
<dbReference type="PaxDb" id="9986-ENSOCUP00000001591"/>
<feature type="compositionally biased region" description="Low complexity" evidence="1">
    <location>
        <begin position="541"/>
        <end position="553"/>
    </location>
</feature>
<dbReference type="PANTHER" id="PTHR16510">
    <property type="entry name" value="EXTRACELLULAR MATRIX PHOSPHOGLYCOPROTEIN WITH ASARM MOTIF"/>
    <property type="match status" value="1"/>
</dbReference>
<reference evidence="3" key="2">
    <citation type="submission" date="2025-08" db="UniProtKB">
        <authorList>
            <consortium name="Ensembl"/>
        </authorList>
    </citation>
    <scope>IDENTIFICATION</scope>
    <source>
        <strain evidence="3">Thorbecke</strain>
    </source>
</reference>
<dbReference type="PANTHER" id="PTHR16510:SF4">
    <property type="entry name" value="MATRIX EXTRACELLULAR PHOSPHOGLYCOPROTEIN"/>
    <property type="match status" value="1"/>
</dbReference>
<reference evidence="3" key="3">
    <citation type="submission" date="2025-09" db="UniProtKB">
        <authorList>
            <consortium name="Ensembl"/>
        </authorList>
    </citation>
    <scope>IDENTIFICATION</scope>
    <source>
        <strain evidence="3">Thorbecke</strain>
    </source>
</reference>
<accession>G1SG94</accession>
<organism evidence="3 4">
    <name type="scientific">Oryctolagus cuniculus</name>
    <name type="common">Rabbit</name>
    <dbReference type="NCBI Taxonomy" id="9986"/>
    <lineage>
        <taxon>Eukaryota</taxon>
        <taxon>Metazoa</taxon>
        <taxon>Chordata</taxon>
        <taxon>Craniata</taxon>
        <taxon>Vertebrata</taxon>
        <taxon>Euteleostomi</taxon>
        <taxon>Mammalia</taxon>
        <taxon>Eutheria</taxon>
        <taxon>Euarchontoglires</taxon>
        <taxon>Glires</taxon>
        <taxon>Lagomorpha</taxon>
        <taxon>Leporidae</taxon>
        <taxon>Oryctolagus</taxon>
    </lineage>
</organism>
<dbReference type="RefSeq" id="XP_051675536.1">
    <property type="nucleotide sequence ID" value="XM_051819576.2"/>
</dbReference>
<name>G1SG94_RABIT</name>
<feature type="compositionally biased region" description="Basic residues" evidence="1">
    <location>
        <begin position="218"/>
        <end position="228"/>
    </location>
</feature>
<keyword evidence="2" id="KW-0732">Signal</keyword>
<protein>
    <submittedName>
        <fullName evidence="3">Matrix extracellular phosphoglycoprotein</fullName>
    </submittedName>
</protein>
<feature type="compositionally biased region" description="Basic residues" evidence="1">
    <location>
        <begin position="522"/>
        <end position="533"/>
    </location>
</feature>